<comment type="caution">
    <text evidence="3">The sequence shown here is derived from an EMBL/GenBank/DDBJ whole genome shotgun (WGS) entry which is preliminary data.</text>
</comment>
<feature type="signal peptide" evidence="2">
    <location>
        <begin position="1"/>
        <end position="19"/>
    </location>
</feature>
<sequence>MVAAAVVGLIATTGTPAAACSPCPSLTAEEKERLADVIVEGVVTDLDRPGWFRDGWVATVRVEGALKAYAGGTLRMNTAGPDPVCGFALREGYRYRLYLTEIGGELEALPCGGTTALSREPVLPWWRISDESLLALAGFLLSNVLAAAALRSPRRRRSHDPRSAGRTRPARSAPSM</sequence>
<evidence type="ECO:0008006" key="5">
    <source>
        <dbReference type="Google" id="ProtNLM"/>
    </source>
</evidence>
<dbReference type="InterPro" id="IPR008993">
    <property type="entry name" value="TIMP-like_OB-fold"/>
</dbReference>
<evidence type="ECO:0000256" key="1">
    <source>
        <dbReference type="SAM" id="MobiDB-lite"/>
    </source>
</evidence>
<feature type="chain" id="PRO_5035231958" description="Tissue inhibitor of metalloproteinase" evidence="2">
    <location>
        <begin position="20"/>
        <end position="176"/>
    </location>
</feature>
<organism evidence="3 4">
    <name type="scientific">Virgisporangium aliadipatigenens</name>
    <dbReference type="NCBI Taxonomy" id="741659"/>
    <lineage>
        <taxon>Bacteria</taxon>
        <taxon>Bacillati</taxon>
        <taxon>Actinomycetota</taxon>
        <taxon>Actinomycetes</taxon>
        <taxon>Micromonosporales</taxon>
        <taxon>Micromonosporaceae</taxon>
        <taxon>Virgisporangium</taxon>
    </lineage>
</organism>
<keyword evidence="2" id="KW-0732">Signal</keyword>
<reference evidence="3" key="1">
    <citation type="submission" date="2021-01" db="EMBL/GenBank/DDBJ databases">
        <title>Whole genome shotgun sequence of Virgisporangium aliadipatigenens NBRC 105644.</title>
        <authorList>
            <person name="Komaki H."/>
            <person name="Tamura T."/>
        </authorList>
    </citation>
    <scope>NUCLEOTIDE SEQUENCE</scope>
    <source>
        <strain evidence="3">NBRC 105644</strain>
    </source>
</reference>
<evidence type="ECO:0000313" key="4">
    <source>
        <dbReference type="Proteomes" id="UP000619260"/>
    </source>
</evidence>
<dbReference type="AlphaFoldDB" id="A0A8J4DQL3"/>
<proteinExistence type="predicted"/>
<evidence type="ECO:0000256" key="2">
    <source>
        <dbReference type="SAM" id="SignalP"/>
    </source>
</evidence>
<evidence type="ECO:0000313" key="3">
    <source>
        <dbReference type="EMBL" id="GIJ47155.1"/>
    </source>
</evidence>
<keyword evidence="4" id="KW-1185">Reference proteome</keyword>
<dbReference type="Proteomes" id="UP000619260">
    <property type="component" value="Unassembled WGS sequence"/>
</dbReference>
<accession>A0A8J4DQL3</accession>
<dbReference type="SUPFAM" id="SSF50242">
    <property type="entry name" value="TIMP-like"/>
    <property type="match status" value="1"/>
</dbReference>
<dbReference type="RefSeq" id="WP_203900683.1">
    <property type="nucleotide sequence ID" value="NZ_BOPF01000014.1"/>
</dbReference>
<feature type="region of interest" description="Disordered" evidence="1">
    <location>
        <begin position="152"/>
        <end position="176"/>
    </location>
</feature>
<name>A0A8J4DQL3_9ACTN</name>
<gene>
    <name evidence="3" type="ORF">Val02_40410</name>
</gene>
<dbReference type="EMBL" id="BOPF01000014">
    <property type="protein sequence ID" value="GIJ47155.1"/>
    <property type="molecule type" value="Genomic_DNA"/>
</dbReference>
<protein>
    <recommendedName>
        <fullName evidence="5">Tissue inhibitor of metalloproteinase</fullName>
    </recommendedName>
</protein>